<feature type="transmembrane region" description="Helical" evidence="6">
    <location>
        <begin position="212"/>
        <end position="231"/>
    </location>
</feature>
<dbReference type="RefSeq" id="WP_327598550.1">
    <property type="nucleotide sequence ID" value="NZ_JAYXHS010000001.1"/>
</dbReference>
<evidence type="ECO:0000256" key="3">
    <source>
        <dbReference type="ARBA" id="ARBA00022692"/>
    </source>
</evidence>
<evidence type="ECO:0000256" key="1">
    <source>
        <dbReference type="ARBA" id="ARBA00004651"/>
    </source>
</evidence>
<evidence type="ECO:0000256" key="4">
    <source>
        <dbReference type="ARBA" id="ARBA00022989"/>
    </source>
</evidence>
<feature type="transmembrane region" description="Helical" evidence="6">
    <location>
        <begin position="12"/>
        <end position="32"/>
    </location>
</feature>
<gene>
    <name evidence="7" type="ORF">VVD49_07675</name>
</gene>
<keyword evidence="4 6" id="KW-1133">Transmembrane helix</keyword>
<organism evidence="7 8">
    <name type="scientific">Uliginosibacterium silvisoli</name>
    <dbReference type="NCBI Taxonomy" id="3114758"/>
    <lineage>
        <taxon>Bacteria</taxon>
        <taxon>Pseudomonadati</taxon>
        <taxon>Pseudomonadota</taxon>
        <taxon>Betaproteobacteria</taxon>
        <taxon>Rhodocyclales</taxon>
        <taxon>Zoogloeaceae</taxon>
        <taxon>Uliginosibacterium</taxon>
    </lineage>
</organism>
<dbReference type="Proteomes" id="UP001331561">
    <property type="component" value="Unassembled WGS sequence"/>
</dbReference>
<accession>A0ABU6K0Y4</accession>
<dbReference type="PANTHER" id="PTHR39087:SF2">
    <property type="entry name" value="UPF0104 MEMBRANE PROTEIN MJ1595"/>
    <property type="match status" value="1"/>
</dbReference>
<protein>
    <submittedName>
        <fullName evidence="7">Lysylphosphatidylglycerol synthase transmembrane domain-containing protein</fullName>
    </submittedName>
</protein>
<evidence type="ECO:0000256" key="6">
    <source>
        <dbReference type="SAM" id="Phobius"/>
    </source>
</evidence>
<feature type="transmembrane region" description="Helical" evidence="6">
    <location>
        <begin position="243"/>
        <end position="263"/>
    </location>
</feature>
<name>A0ABU6K0Y4_9RHOO</name>
<evidence type="ECO:0000313" key="7">
    <source>
        <dbReference type="EMBL" id="MEC5385599.1"/>
    </source>
</evidence>
<feature type="transmembrane region" description="Helical" evidence="6">
    <location>
        <begin position="151"/>
        <end position="169"/>
    </location>
</feature>
<sequence length="317" mass="33550">MIQKLVAPSGLRAIAIFVACGAGLYLAATVWAGFDTALASLQRIGLPAMLGGALLASLSYVLRFLRWRSLLRRFGHAIPDLHHFAVYVAGLALTPSPGKLGETLRSALLLPWGVTVEQSLAAFLVDRMSDVLGITMLGVIAARLAGQPLPILEYLLVGAWLSATLFRMLMLRLGESVWNWLSARGQRRPLQLLVRVVDAWAVLWRPSRVPVYALIAAAAYGVQALVFWGFARLAGIDISVASAISMFANATLFGAASMLPGGLGAMEAALVFQLDGATPGAGVSVSVAIATRIVTLWCGVLAGLIALLRVSGKPVRV</sequence>
<comment type="subcellular location">
    <subcellularLocation>
        <location evidence="1">Cell membrane</location>
        <topology evidence="1">Multi-pass membrane protein</topology>
    </subcellularLocation>
</comment>
<proteinExistence type="predicted"/>
<feature type="transmembrane region" description="Helical" evidence="6">
    <location>
        <begin position="44"/>
        <end position="65"/>
    </location>
</feature>
<evidence type="ECO:0000256" key="5">
    <source>
        <dbReference type="ARBA" id="ARBA00023136"/>
    </source>
</evidence>
<feature type="transmembrane region" description="Helical" evidence="6">
    <location>
        <begin position="283"/>
        <end position="308"/>
    </location>
</feature>
<reference evidence="7 8" key="1">
    <citation type="submission" date="2024-01" db="EMBL/GenBank/DDBJ databases">
        <title>Uliginosibacterium soil sp. nov.</title>
        <authorList>
            <person name="Lv Y."/>
        </authorList>
    </citation>
    <scope>NUCLEOTIDE SEQUENCE [LARGE SCALE GENOMIC DNA]</scope>
    <source>
        <strain evidence="7 8">H3</strain>
    </source>
</reference>
<dbReference type="EMBL" id="JAYXHS010000001">
    <property type="protein sequence ID" value="MEC5385599.1"/>
    <property type="molecule type" value="Genomic_DNA"/>
</dbReference>
<dbReference type="Pfam" id="PF03706">
    <property type="entry name" value="LPG_synthase_TM"/>
    <property type="match status" value="1"/>
</dbReference>
<keyword evidence="3 6" id="KW-0812">Transmembrane</keyword>
<evidence type="ECO:0000313" key="8">
    <source>
        <dbReference type="Proteomes" id="UP001331561"/>
    </source>
</evidence>
<dbReference type="PANTHER" id="PTHR39087">
    <property type="entry name" value="UPF0104 MEMBRANE PROTEIN MJ1595"/>
    <property type="match status" value="1"/>
</dbReference>
<evidence type="ECO:0000256" key="2">
    <source>
        <dbReference type="ARBA" id="ARBA00022475"/>
    </source>
</evidence>
<comment type="caution">
    <text evidence="7">The sequence shown here is derived from an EMBL/GenBank/DDBJ whole genome shotgun (WGS) entry which is preliminary data.</text>
</comment>
<keyword evidence="2" id="KW-1003">Cell membrane</keyword>
<dbReference type="InterPro" id="IPR022791">
    <property type="entry name" value="L-PG_synthase/AglD"/>
</dbReference>
<keyword evidence="8" id="KW-1185">Reference proteome</keyword>
<keyword evidence="5 6" id="KW-0472">Membrane</keyword>